<proteinExistence type="predicted"/>
<gene>
    <name evidence="2" type="ORF">A2J07_11000</name>
</gene>
<comment type="caution">
    <text evidence="2">The sequence shown here is derived from an EMBL/GenBank/DDBJ whole genome shotgun (WGS) entry which is preliminary data.</text>
</comment>
<evidence type="ECO:0000313" key="2">
    <source>
        <dbReference type="EMBL" id="KYL03905.1"/>
    </source>
</evidence>
<dbReference type="KEGG" id="fnf:BSQ88_08990"/>
<sequence>MNEGIKYFNKQELLVAMKDDSIALHYACDDLRDDKEIALEAVKLKGSNILYVSERLQNDKEVVIAGLCSDEPEEAFYFAGIEIRFDKNFILEAMKYAPDAVYFHIDRESRDDEDIIAEYVACKIINTTQDELHSAVKNEEKKEIIKKNIDSILSETFYDEEISKSLNILKKDFKFEKILDKLNRKYFFDLAELINNKIKTQLKKNNIVLENYDYYFRCAVIRDSRAKAWGNFMTIDRHNLRSDFALTYEHYRELYELLEKKELNLKVYIFKNTSNVVLITDNDVEVDEEHCIVSFFNERNVSTQYFDYYDYYYYAYDYTYKDIDLKSLQERGER</sequence>
<reference evidence="2 3" key="1">
    <citation type="submission" date="2016-03" db="EMBL/GenBank/DDBJ databases">
        <title>Comparative genomics of human isolates of Fusobacterium necrophorum.</title>
        <authorList>
            <person name="Jensen A."/>
            <person name="Bank S."/>
            <person name="Andersen P.S."/>
            <person name="Kristensen L.H."/>
            <person name="Prag J."/>
        </authorList>
    </citation>
    <scope>NUCLEOTIDE SEQUENCE [LARGE SCALE GENOMIC DNA]</scope>
    <source>
        <strain evidence="2 3">LS_1264</strain>
    </source>
</reference>
<protein>
    <recommendedName>
        <fullName evidence="1">DUF4116 domain-containing protein</fullName>
    </recommendedName>
</protein>
<dbReference type="Proteomes" id="UP000075816">
    <property type="component" value="Unassembled WGS sequence"/>
</dbReference>
<accession>A0A162IQL2</accession>
<organism evidence="2 3">
    <name type="scientific">Fusobacterium necrophorum subsp. funduliforme</name>
    <dbReference type="NCBI Taxonomy" id="143387"/>
    <lineage>
        <taxon>Bacteria</taxon>
        <taxon>Fusobacteriati</taxon>
        <taxon>Fusobacteriota</taxon>
        <taxon>Fusobacteriia</taxon>
        <taxon>Fusobacteriales</taxon>
        <taxon>Fusobacteriaceae</taxon>
        <taxon>Fusobacterium</taxon>
    </lineage>
</organism>
<evidence type="ECO:0000259" key="1">
    <source>
        <dbReference type="Pfam" id="PF13475"/>
    </source>
</evidence>
<dbReference type="EMBL" id="LVEA01000037">
    <property type="protein sequence ID" value="KYL03905.1"/>
    <property type="molecule type" value="Genomic_DNA"/>
</dbReference>
<name>A0A162IQL2_9FUSO</name>
<dbReference type="Pfam" id="PF13475">
    <property type="entry name" value="DUF4116"/>
    <property type="match status" value="1"/>
</dbReference>
<dbReference type="RefSeq" id="WP_009005985.1">
    <property type="nucleotide sequence ID" value="NZ_CP018196.1"/>
</dbReference>
<dbReference type="AlphaFoldDB" id="A0A162IQL2"/>
<evidence type="ECO:0000313" key="3">
    <source>
        <dbReference type="Proteomes" id="UP000075816"/>
    </source>
</evidence>
<feature type="domain" description="DUF4116" evidence="1">
    <location>
        <begin position="34"/>
        <end position="64"/>
    </location>
</feature>
<dbReference type="InterPro" id="IPR025197">
    <property type="entry name" value="DUF4116"/>
</dbReference>